<proteinExistence type="predicted"/>
<evidence type="ECO:0000313" key="2">
    <source>
        <dbReference type="EMBL" id="KAF2966972.1"/>
    </source>
</evidence>
<feature type="region of interest" description="Disordered" evidence="1">
    <location>
        <begin position="32"/>
        <end position="63"/>
    </location>
</feature>
<organism evidence="2 3">
    <name type="scientific">Xylaria multiplex</name>
    <dbReference type="NCBI Taxonomy" id="323545"/>
    <lineage>
        <taxon>Eukaryota</taxon>
        <taxon>Fungi</taxon>
        <taxon>Dikarya</taxon>
        <taxon>Ascomycota</taxon>
        <taxon>Pezizomycotina</taxon>
        <taxon>Sordariomycetes</taxon>
        <taxon>Xylariomycetidae</taxon>
        <taxon>Xylariales</taxon>
        <taxon>Xylariaceae</taxon>
        <taxon>Xylaria</taxon>
    </lineage>
</organism>
<keyword evidence="3" id="KW-1185">Reference proteome</keyword>
<dbReference type="Proteomes" id="UP000481858">
    <property type="component" value="Unassembled WGS sequence"/>
</dbReference>
<comment type="caution">
    <text evidence="2">The sequence shown here is derived from an EMBL/GenBank/DDBJ whole genome shotgun (WGS) entry which is preliminary data.</text>
</comment>
<dbReference type="OrthoDB" id="10604869at2759"/>
<dbReference type="InParanoid" id="A0A7C8MKE1"/>
<evidence type="ECO:0000313" key="3">
    <source>
        <dbReference type="Proteomes" id="UP000481858"/>
    </source>
</evidence>
<name>A0A7C8MKE1_9PEZI</name>
<evidence type="ECO:0000256" key="1">
    <source>
        <dbReference type="SAM" id="MobiDB-lite"/>
    </source>
</evidence>
<feature type="compositionally biased region" description="Polar residues" evidence="1">
    <location>
        <begin position="42"/>
        <end position="63"/>
    </location>
</feature>
<reference evidence="2 3" key="1">
    <citation type="submission" date="2019-12" db="EMBL/GenBank/DDBJ databases">
        <title>Draft genome sequence of the ascomycete Xylaria multiplex DSM 110363.</title>
        <authorList>
            <person name="Buettner E."/>
            <person name="Kellner H."/>
        </authorList>
    </citation>
    <scope>NUCLEOTIDE SEQUENCE [LARGE SCALE GENOMIC DNA]</scope>
    <source>
        <strain evidence="2 3">DSM 110363</strain>
    </source>
</reference>
<gene>
    <name evidence="2" type="ORF">GQX73_g6591</name>
</gene>
<dbReference type="EMBL" id="WUBL01000076">
    <property type="protein sequence ID" value="KAF2966972.1"/>
    <property type="molecule type" value="Genomic_DNA"/>
</dbReference>
<dbReference type="AlphaFoldDB" id="A0A7C8MKE1"/>
<sequence>MSLLFFCNDDDQQTPHALGVVETAEIVAGLGELPHVGESDNGPASQTTSASLGTSTPPRQLQASSVVSPLVGLYDEGSWTAWT</sequence>
<protein>
    <submittedName>
        <fullName evidence="2">Uncharacterized protein</fullName>
    </submittedName>
</protein>
<accession>A0A7C8MKE1</accession>